<dbReference type="Gene3D" id="2.40.128.640">
    <property type="match status" value="1"/>
</dbReference>
<name>A0A6C0Y1F9_9GAMM</name>
<dbReference type="Proteomes" id="UP000503440">
    <property type="component" value="Chromosome"/>
</dbReference>
<evidence type="ECO:0000313" key="1">
    <source>
        <dbReference type="EMBL" id="QIC70036.1"/>
    </source>
</evidence>
<dbReference type="EMBL" id="CP044455">
    <property type="protein sequence ID" value="QIC70036.1"/>
    <property type="molecule type" value="Genomic_DNA"/>
</dbReference>
<reference evidence="1 2" key="1">
    <citation type="submission" date="2019-09" db="EMBL/GenBank/DDBJ databases">
        <title>Non-baumannii Acinetobacter spp. carrying blaNDM-1 isolated in China.</title>
        <authorList>
            <person name="Cui C."/>
            <person name="Chen C."/>
            <person name="Sun J."/>
            <person name="Liu Y."/>
        </authorList>
    </citation>
    <scope>NUCLEOTIDE SEQUENCE [LARGE SCALE GENOMIC DNA]</scope>
    <source>
        <strain evidence="1 2">B18</strain>
    </source>
</reference>
<dbReference type="RefSeq" id="WP_127798838.1">
    <property type="nucleotide sequence ID" value="NZ_CP044018.1"/>
</dbReference>
<proteinExistence type="predicted"/>
<dbReference type="Pfam" id="PF04170">
    <property type="entry name" value="NlpE"/>
    <property type="match status" value="1"/>
</dbReference>
<evidence type="ECO:0000313" key="2">
    <source>
        <dbReference type="Proteomes" id="UP000503440"/>
    </source>
</evidence>
<dbReference type="PROSITE" id="PS51257">
    <property type="entry name" value="PROKAR_LIPOPROTEIN"/>
    <property type="match status" value="1"/>
</dbReference>
<sequence>MKKVILIPLVASSVVLGCQDQNSTQSQTVVESKSAIPAWVGEFKGTTPCMGCLSRCDDCPGMAVSLELHQDETYTLVRESMSGHNAPEVIQGRIRFADASRQQLELLQVNTRNLLYVDLEKQLLEIRVDQTGKRYQMQSDFILAKSV</sequence>
<dbReference type="AlphaFoldDB" id="A0A6C0Y1F9"/>
<gene>
    <name evidence="1" type="ORF">FSC09_06250</name>
</gene>
<protein>
    <submittedName>
        <fullName evidence="1">Uncharacterized protein</fullName>
    </submittedName>
</protein>
<dbReference type="InterPro" id="IPR007298">
    <property type="entry name" value="Cu-R_lipoprotein_NlpE"/>
</dbReference>
<organism evidence="1 2">
    <name type="scientific">Acinetobacter indicus</name>
    <dbReference type="NCBI Taxonomy" id="756892"/>
    <lineage>
        <taxon>Bacteria</taxon>
        <taxon>Pseudomonadati</taxon>
        <taxon>Pseudomonadota</taxon>
        <taxon>Gammaproteobacteria</taxon>
        <taxon>Moraxellales</taxon>
        <taxon>Moraxellaceae</taxon>
        <taxon>Acinetobacter</taxon>
    </lineage>
</organism>
<accession>A0A6C0Y1F9</accession>